<accession>A0ABD5UX79</accession>
<evidence type="ECO:0000313" key="2">
    <source>
        <dbReference type="EMBL" id="MFC6893688.1"/>
    </source>
</evidence>
<feature type="region of interest" description="Disordered" evidence="1">
    <location>
        <begin position="20"/>
        <end position="46"/>
    </location>
</feature>
<reference evidence="2 3" key="1">
    <citation type="journal article" date="2019" name="Int. J. Syst. Evol. Microbiol.">
        <title>The Global Catalogue of Microorganisms (GCM) 10K type strain sequencing project: providing services to taxonomists for standard genome sequencing and annotation.</title>
        <authorList>
            <consortium name="The Broad Institute Genomics Platform"/>
            <consortium name="The Broad Institute Genome Sequencing Center for Infectious Disease"/>
            <person name="Wu L."/>
            <person name="Ma J."/>
        </authorList>
    </citation>
    <scope>NUCLEOTIDE SEQUENCE [LARGE SCALE GENOMIC DNA]</scope>
    <source>
        <strain evidence="2 3">SKJ47</strain>
    </source>
</reference>
<dbReference type="Pfam" id="PF05742">
    <property type="entry name" value="TANGO2"/>
    <property type="match status" value="1"/>
</dbReference>
<dbReference type="EMBL" id="JBHSXL010000010">
    <property type="protein sequence ID" value="MFC6893688.1"/>
    <property type="molecule type" value="Genomic_DNA"/>
</dbReference>
<feature type="compositionally biased region" description="Basic and acidic residues" evidence="1">
    <location>
        <begin position="21"/>
        <end position="41"/>
    </location>
</feature>
<dbReference type="PANTHER" id="PTHR17985:SF8">
    <property type="entry name" value="TRANSPORT AND GOLGI ORGANIZATION PROTEIN 2 HOMOLOG"/>
    <property type="match status" value="1"/>
</dbReference>
<protein>
    <submittedName>
        <fullName evidence="2">NRDE family protein</fullName>
    </submittedName>
</protein>
<sequence>MCTLTLAWNVLPGTPVAAAANRDEALDRPSEPPRVRPREGDVPGVVAPRDVRAGGTWVGCTDEGLYVTITNRWLDAEIDGDRSRGLLVDECLRRSSPRAAAEYVRGELAERAYAGFFLILADRTDAFLLAYDGELETVRLDPGVHVVSNVGGILAGTPRFSIPDRRREPGVRRRESAVRLFEHLRLDSHDGGANDADAEAWTRRAREALADHDFGACVHGDGYGTRSGTVVRVGTGIDVEYADGPPCRTEYEPIEIPDSWPRP</sequence>
<keyword evidence="3" id="KW-1185">Reference proteome</keyword>
<proteinExistence type="predicted"/>
<dbReference type="InterPro" id="IPR008551">
    <property type="entry name" value="TANGO2"/>
</dbReference>
<organism evidence="2 3">
    <name type="scientific">Halopenitus salinus</name>
    <dbReference type="NCBI Taxonomy" id="1198295"/>
    <lineage>
        <taxon>Archaea</taxon>
        <taxon>Methanobacteriati</taxon>
        <taxon>Methanobacteriota</taxon>
        <taxon>Stenosarchaea group</taxon>
        <taxon>Halobacteria</taxon>
        <taxon>Halobacteriales</taxon>
        <taxon>Haloferacaceae</taxon>
        <taxon>Halopenitus</taxon>
    </lineage>
</organism>
<dbReference type="Proteomes" id="UP001596296">
    <property type="component" value="Unassembled WGS sequence"/>
</dbReference>
<dbReference type="RefSeq" id="WP_379745938.1">
    <property type="nucleotide sequence ID" value="NZ_JBHSVN010000001.1"/>
</dbReference>
<evidence type="ECO:0000313" key="3">
    <source>
        <dbReference type="Proteomes" id="UP001596296"/>
    </source>
</evidence>
<dbReference type="PANTHER" id="PTHR17985">
    <property type="entry name" value="SER/THR-RICH PROTEIN T10 IN DGCR REGION"/>
    <property type="match status" value="1"/>
</dbReference>
<name>A0ABD5UX79_9EURY</name>
<dbReference type="AlphaFoldDB" id="A0ABD5UX79"/>
<gene>
    <name evidence="2" type="ORF">ACFQE9_13885</name>
</gene>
<comment type="caution">
    <text evidence="2">The sequence shown here is derived from an EMBL/GenBank/DDBJ whole genome shotgun (WGS) entry which is preliminary data.</text>
</comment>
<dbReference type="Gene3D" id="3.60.60.10">
    <property type="entry name" value="Penicillin V Acylase, Chain A"/>
    <property type="match status" value="1"/>
</dbReference>
<evidence type="ECO:0000256" key="1">
    <source>
        <dbReference type="SAM" id="MobiDB-lite"/>
    </source>
</evidence>